<evidence type="ECO:0000256" key="2">
    <source>
        <dbReference type="ARBA" id="ARBA00022679"/>
    </source>
</evidence>
<gene>
    <name evidence="5" type="ORF">ACFSR9_13260</name>
</gene>
<dbReference type="InterPro" id="IPR011611">
    <property type="entry name" value="PfkB_dom"/>
</dbReference>
<reference evidence="6" key="1">
    <citation type="journal article" date="2019" name="Int. J. Syst. Evol. Microbiol.">
        <title>The Global Catalogue of Microorganisms (GCM) 10K type strain sequencing project: providing services to taxonomists for standard genome sequencing and annotation.</title>
        <authorList>
            <consortium name="The Broad Institute Genomics Platform"/>
            <consortium name="The Broad Institute Genome Sequencing Center for Infectious Disease"/>
            <person name="Wu L."/>
            <person name="Ma J."/>
        </authorList>
    </citation>
    <scope>NUCLEOTIDE SEQUENCE [LARGE SCALE GENOMIC DNA]</scope>
    <source>
        <strain evidence="6">KCTC 33842</strain>
    </source>
</reference>
<evidence type="ECO:0000259" key="4">
    <source>
        <dbReference type="Pfam" id="PF00294"/>
    </source>
</evidence>
<accession>A0ABW5P521</accession>
<evidence type="ECO:0000256" key="1">
    <source>
        <dbReference type="ARBA" id="ARBA00010688"/>
    </source>
</evidence>
<name>A0ABW5P521_9DEIO</name>
<dbReference type="InterPro" id="IPR052700">
    <property type="entry name" value="Carb_kinase_PfkB-like"/>
</dbReference>
<evidence type="ECO:0000256" key="3">
    <source>
        <dbReference type="ARBA" id="ARBA00022777"/>
    </source>
</evidence>
<evidence type="ECO:0000313" key="6">
    <source>
        <dbReference type="Proteomes" id="UP001597475"/>
    </source>
</evidence>
<dbReference type="PANTHER" id="PTHR43320">
    <property type="entry name" value="SUGAR KINASE"/>
    <property type="match status" value="1"/>
</dbReference>
<dbReference type="Pfam" id="PF00294">
    <property type="entry name" value="PfkB"/>
    <property type="match status" value="1"/>
</dbReference>
<protein>
    <submittedName>
        <fullName evidence="5">PfkB family carbohydrate kinase</fullName>
    </submittedName>
</protein>
<dbReference type="RefSeq" id="WP_386846546.1">
    <property type="nucleotide sequence ID" value="NZ_JBHUMK010000061.1"/>
</dbReference>
<dbReference type="GO" id="GO:0016301">
    <property type="term" value="F:kinase activity"/>
    <property type="evidence" value="ECO:0007669"/>
    <property type="project" value="UniProtKB-KW"/>
</dbReference>
<sequence length="313" mass="32619">MIAQPSVLTYGEGVLKLQLPPAQRLENFSNVTPQFGGAELNVAAALSSMGTPATWISALPVGPLGDWMRHAARGLGVSVQALEKPGRLGTYYLEDHHAPRPSRVVYDRAGSAFTYLTGQDFDPSWLAGQSYLHVTGISLAVGAGPAALALQLMAAARQAGLGVSFDVNHRRLLLPEVEAREAYTPAVKLADLLLVADRDLGLFGGLAGLRAINPAALIVQTLGAAGSRAHLPDGQTVTQAAIPATGPGRIGRGDAFAGAFLHAHLHGENPADALAFASAAASLKTTTPGDQLQASAEEVRAVLRLDLRSEPLR</sequence>
<dbReference type="PANTHER" id="PTHR43320:SF2">
    <property type="entry name" value="2-DEHYDRO-3-DEOXYGLUCONOKINASE_2-DEHYDRO-3-DEOXYGALACTONOKINASE"/>
    <property type="match status" value="1"/>
</dbReference>
<comment type="caution">
    <text evidence="5">The sequence shown here is derived from an EMBL/GenBank/DDBJ whole genome shotgun (WGS) entry which is preliminary data.</text>
</comment>
<dbReference type="CDD" id="cd01166">
    <property type="entry name" value="KdgK"/>
    <property type="match status" value="1"/>
</dbReference>
<proteinExistence type="inferred from homology"/>
<feature type="domain" description="Carbohydrate kinase PfkB" evidence="4">
    <location>
        <begin position="7"/>
        <end position="292"/>
    </location>
</feature>
<dbReference type="SUPFAM" id="SSF53613">
    <property type="entry name" value="Ribokinase-like"/>
    <property type="match status" value="1"/>
</dbReference>
<keyword evidence="2" id="KW-0808">Transferase</keyword>
<dbReference type="Proteomes" id="UP001597475">
    <property type="component" value="Unassembled WGS sequence"/>
</dbReference>
<keyword evidence="3 5" id="KW-0418">Kinase</keyword>
<dbReference type="Gene3D" id="3.40.1190.20">
    <property type="match status" value="1"/>
</dbReference>
<comment type="similarity">
    <text evidence="1">Belongs to the carbohydrate kinase PfkB family.</text>
</comment>
<organism evidence="5 6">
    <name type="scientific">Deinococcus taklimakanensis</name>
    <dbReference type="NCBI Taxonomy" id="536443"/>
    <lineage>
        <taxon>Bacteria</taxon>
        <taxon>Thermotogati</taxon>
        <taxon>Deinococcota</taxon>
        <taxon>Deinococci</taxon>
        <taxon>Deinococcales</taxon>
        <taxon>Deinococcaceae</taxon>
        <taxon>Deinococcus</taxon>
    </lineage>
</organism>
<dbReference type="InterPro" id="IPR029056">
    <property type="entry name" value="Ribokinase-like"/>
</dbReference>
<keyword evidence="6" id="KW-1185">Reference proteome</keyword>
<dbReference type="EMBL" id="JBHUMK010000061">
    <property type="protein sequence ID" value="MFD2610397.1"/>
    <property type="molecule type" value="Genomic_DNA"/>
</dbReference>
<evidence type="ECO:0000313" key="5">
    <source>
        <dbReference type="EMBL" id="MFD2610397.1"/>
    </source>
</evidence>